<dbReference type="PROSITE" id="PS00463">
    <property type="entry name" value="ZN2_CY6_FUNGAL_1"/>
    <property type="match status" value="1"/>
</dbReference>
<reference evidence="9" key="1">
    <citation type="journal article" date="2015" name="BMC Genomics">
        <title>Genomic and transcriptomic analysis of the endophytic fungus Pestalotiopsis fici reveals its lifestyle and high potential for synthesis of natural products.</title>
        <authorList>
            <person name="Wang X."/>
            <person name="Zhang X."/>
            <person name="Liu L."/>
            <person name="Xiang M."/>
            <person name="Wang W."/>
            <person name="Sun X."/>
            <person name="Che Y."/>
            <person name="Guo L."/>
            <person name="Liu G."/>
            <person name="Guo L."/>
            <person name="Wang C."/>
            <person name="Yin W.B."/>
            <person name="Stadler M."/>
            <person name="Zhang X."/>
            <person name="Liu X."/>
        </authorList>
    </citation>
    <scope>NUCLEOTIDE SEQUENCE [LARGE SCALE GENOMIC DNA]</scope>
    <source>
        <strain evidence="9">W106-1 / CGMCC3.15140</strain>
    </source>
</reference>
<evidence type="ECO:0000256" key="4">
    <source>
        <dbReference type="ARBA" id="ARBA00023125"/>
    </source>
</evidence>
<evidence type="ECO:0000313" key="9">
    <source>
        <dbReference type="Proteomes" id="UP000030651"/>
    </source>
</evidence>
<keyword evidence="6" id="KW-0539">Nucleus</keyword>
<dbReference type="AlphaFoldDB" id="W3WJY3"/>
<dbReference type="GeneID" id="19280074"/>
<organism evidence="8 9">
    <name type="scientific">Pestalotiopsis fici (strain W106-1 / CGMCC3.15140)</name>
    <dbReference type="NCBI Taxonomy" id="1229662"/>
    <lineage>
        <taxon>Eukaryota</taxon>
        <taxon>Fungi</taxon>
        <taxon>Dikarya</taxon>
        <taxon>Ascomycota</taxon>
        <taxon>Pezizomycotina</taxon>
        <taxon>Sordariomycetes</taxon>
        <taxon>Xylariomycetidae</taxon>
        <taxon>Amphisphaeriales</taxon>
        <taxon>Sporocadaceae</taxon>
        <taxon>Pestalotiopsis</taxon>
    </lineage>
</organism>
<evidence type="ECO:0000256" key="6">
    <source>
        <dbReference type="ARBA" id="ARBA00023242"/>
    </source>
</evidence>
<keyword evidence="5" id="KW-0804">Transcription</keyword>
<keyword evidence="2" id="KW-0862">Zinc</keyword>
<dbReference type="SMART" id="SM00066">
    <property type="entry name" value="GAL4"/>
    <property type="match status" value="1"/>
</dbReference>
<dbReference type="InParanoid" id="W3WJY3"/>
<evidence type="ECO:0000259" key="7">
    <source>
        <dbReference type="PROSITE" id="PS50048"/>
    </source>
</evidence>
<evidence type="ECO:0000256" key="1">
    <source>
        <dbReference type="ARBA" id="ARBA00022723"/>
    </source>
</evidence>
<dbReference type="EMBL" id="KI912123">
    <property type="protein sequence ID" value="ETS73116.1"/>
    <property type="molecule type" value="Genomic_DNA"/>
</dbReference>
<dbReference type="InterPro" id="IPR052360">
    <property type="entry name" value="Transcr_Regulatory_Proteins"/>
</dbReference>
<name>W3WJY3_PESFW</name>
<dbReference type="KEGG" id="pfy:PFICI_15061"/>
<keyword evidence="9" id="KW-1185">Reference proteome</keyword>
<dbReference type="CDD" id="cd00067">
    <property type="entry name" value="GAL4"/>
    <property type="match status" value="1"/>
</dbReference>
<dbReference type="PANTHER" id="PTHR36206">
    <property type="entry name" value="ASPERCRYPTIN BIOSYNTHESIS CLUSTER-SPECIFIC TRANSCRIPTION REGULATOR ATNN-RELATED"/>
    <property type="match status" value="1"/>
</dbReference>
<evidence type="ECO:0000313" key="8">
    <source>
        <dbReference type="EMBL" id="ETS73116.1"/>
    </source>
</evidence>
<dbReference type="PROSITE" id="PS50048">
    <property type="entry name" value="ZN2_CY6_FUNGAL_2"/>
    <property type="match status" value="1"/>
</dbReference>
<dbReference type="InterPro" id="IPR001138">
    <property type="entry name" value="Zn2Cys6_DnaBD"/>
</dbReference>
<dbReference type="GO" id="GO:0008270">
    <property type="term" value="F:zinc ion binding"/>
    <property type="evidence" value="ECO:0007669"/>
    <property type="project" value="InterPro"/>
</dbReference>
<dbReference type="GO" id="GO:0003677">
    <property type="term" value="F:DNA binding"/>
    <property type="evidence" value="ECO:0007669"/>
    <property type="project" value="UniProtKB-KW"/>
</dbReference>
<dbReference type="Gene3D" id="4.10.240.10">
    <property type="entry name" value="Zn(2)-C6 fungal-type DNA-binding domain"/>
    <property type="match status" value="1"/>
</dbReference>
<evidence type="ECO:0000256" key="2">
    <source>
        <dbReference type="ARBA" id="ARBA00022833"/>
    </source>
</evidence>
<dbReference type="OrthoDB" id="2593732at2759"/>
<keyword evidence="1" id="KW-0479">Metal-binding</keyword>
<keyword evidence="3" id="KW-0805">Transcription regulation</keyword>
<dbReference type="GO" id="GO:0000981">
    <property type="term" value="F:DNA-binding transcription factor activity, RNA polymerase II-specific"/>
    <property type="evidence" value="ECO:0007669"/>
    <property type="project" value="InterPro"/>
</dbReference>
<accession>W3WJY3</accession>
<dbReference type="RefSeq" id="XP_007841833.1">
    <property type="nucleotide sequence ID" value="XM_007843642.1"/>
</dbReference>
<dbReference type="eggNOG" id="ENOG502SJUF">
    <property type="taxonomic scope" value="Eukaryota"/>
</dbReference>
<protein>
    <recommendedName>
        <fullName evidence="7">Zn(2)-C6 fungal-type domain-containing protein</fullName>
    </recommendedName>
</protein>
<keyword evidence="4" id="KW-0238">DNA-binding</keyword>
<evidence type="ECO:0000256" key="3">
    <source>
        <dbReference type="ARBA" id="ARBA00023015"/>
    </source>
</evidence>
<sequence>MARKGSRKVRTGCLTCKLRKVKCDEGKPACYRCTSTGRKCDGYAAEPQAGLTWYRPSSLFQSIDKPIEGRALQLFCDTAAPSLAGPLDSYFWTHLVLQFSNFEPAVRHSLVAISSLYEDFHYKGKVTKQLQSNAFALQHYNSAIENLRRLDNEPLILLVCVLFVCIEILQNNRAAAMQHIAHGIVILERIGLAYPWTMEHLSPIFRRLSIFPLFFGGPNNQFPTLSGLDAPIPPKFATFAEAQYYMDAIVCRASRFIRQGDPYRYGEHVSDPVHPDLLRYQLNLQQTIDDWHVRYMELAKTLDLSEHRDMACSNVMSRYRISRLWALAAFEKHEVFYDDYIDDLRDAIDLAVAHSNKLMHDPTSRARPRFTFEAGFLPFVVFSVMRCRDLRTRLKGLWWLRDCGSSRENMWEAEQMYPVCRKLVEIEHDIVLDRRDQPIGQVPWNALPSEESRSNDFGSSPTLVCQKNADGREVWGRLASYAMRTLEGVVWTRREFIPWPTVTAQTHVDQVVLRGR</sequence>
<dbReference type="InterPro" id="IPR036864">
    <property type="entry name" value="Zn2-C6_fun-type_DNA-bd_sf"/>
</dbReference>
<dbReference type="HOGENOM" id="CLU_011409_12_2_1"/>
<gene>
    <name evidence="8" type="ORF">PFICI_15061</name>
</gene>
<feature type="domain" description="Zn(2)-C6 fungal-type" evidence="7">
    <location>
        <begin position="12"/>
        <end position="40"/>
    </location>
</feature>
<dbReference type="Pfam" id="PF00172">
    <property type="entry name" value="Zn_clus"/>
    <property type="match status" value="1"/>
</dbReference>
<evidence type="ECO:0000256" key="5">
    <source>
        <dbReference type="ARBA" id="ARBA00023163"/>
    </source>
</evidence>
<dbReference type="OMA" id="SEFHFEM"/>
<proteinExistence type="predicted"/>
<dbReference type="PRINTS" id="PR00755">
    <property type="entry name" value="AFLATOXINBRP"/>
</dbReference>
<dbReference type="PANTHER" id="PTHR36206:SF16">
    <property type="entry name" value="TRANSCRIPTION FACTOR DOMAIN-CONTAINING PROTEIN-RELATED"/>
    <property type="match status" value="1"/>
</dbReference>
<dbReference type="SUPFAM" id="SSF57701">
    <property type="entry name" value="Zn2/Cys6 DNA-binding domain"/>
    <property type="match status" value="1"/>
</dbReference>
<dbReference type="Proteomes" id="UP000030651">
    <property type="component" value="Unassembled WGS sequence"/>
</dbReference>